<dbReference type="EMBL" id="BATM01000025">
    <property type="protein sequence ID" value="GAD80124.1"/>
    <property type="molecule type" value="Genomic_DNA"/>
</dbReference>
<evidence type="ECO:0000256" key="1">
    <source>
        <dbReference type="SAM" id="MobiDB-lite"/>
    </source>
</evidence>
<proteinExistence type="predicted"/>
<reference evidence="2 3" key="1">
    <citation type="submission" date="2013-09" db="EMBL/GenBank/DDBJ databases">
        <title>Whole genome shotgun sequence of Vibrio ezurae NBRC 102218.</title>
        <authorList>
            <person name="Yoshida I."/>
            <person name="Hosoyama A."/>
            <person name="Numata M."/>
            <person name="Hashimoto M."/>
            <person name="Hosoyama Y."/>
            <person name="Tsuchikane K."/>
            <person name="Noguchi M."/>
            <person name="Hirakata S."/>
            <person name="Ichikawa N."/>
            <person name="Ohji S."/>
            <person name="Yamazoe A."/>
            <person name="Fujita N."/>
        </authorList>
    </citation>
    <scope>NUCLEOTIDE SEQUENCE [LARGE SCALE GENOMIC DNA]</scope>
    <source>
        <strain evidence="2 3">NBRC 102218</strain>
    </source>
</reference>
<dbReference type="PROSITE" id="PS51257">
    <property type="entry name" value="PROKAR_LIPOPROTEIN"/>
    <property type="match status" value="1"/>
</dbReference>
<evidence type="ECO:0000313" key="2">
    <source>
        <dbReference type="EMBL" id="GAD80124.1"/>
    </source>
</evidence>
<gene>
    <name evidence="2" type="ORF">VEZ01S_25_00070</name>
</gene>
<dbReference type="AlphaFoldDB" id="U3CFW7"/>
<dbReference type="OrthoDB" id="5878635at2"/>
<evidence type="ECO:0000313" key="3">
    <source>
        <dbReference type="Proteomes" id="UP000016562"/>
    </source>
</evidence>
<dbReference type="RefSeq" id="WP_021713832.1">
    <property type="nucleotide sequence ID" value="NZ_BATM01000025.1"/>
</dbReference>
<organism evidence="2 3">
    <name type="scientific">Vibrio ezurae NBRC 102218</name>
    <dbReference type="NCBI Taxonomy" id="1219080"/>
    <lineage>
        <taxon>Bacteria</taxon>
        <taxon>Pseudomonadati</taxon>
        <taxon>Pseudomonadota</taxon>
        <taxon>Gammaproteobacteria</taxon>
        <taxon>Vibrionales</taxon>
        <taxon>Vibrionaceae</taxon>
        <taxon>Vibrio</taxon>
    </lineage>
</organism>
<dbReference type="eggNOG" id="ENOG5033XRZ">
    <property type="taxonomic scope" value="Bacteria"/>
</dbReference>
<comment type="caution">
    <text evidence="2">The sequence shown here is derived from an EMBL/GenBank/DDBJ whole genome shotgun (WGS) entry which is preliminary data.</text>
</comment>
<sequence>MKYKLIALTVSGVLLAGCGSDNENRVEPTSTSVQAFDGAIRFLDTYMDCGDGEEFVGETGGQGTINIGKGNFPLFDEDPTQCDFFFGESRFGVGGGTQDAIDESNGKEMTKVLYTVPGELITKGKPIAGTPYTTLVAQAIAEDTSGLTVNEIIDQVFAATLPAGTTLSSEQKQLLLSDPQTALDSMDDTTSTNVQASTMILSDAIVGAAAQAESGQTRTVADIANVTQTIATSLAAQENFPTNADGNPTYVDYTEDLNDSDFFDEKVADDPDPEADLPPSSIGGSDALQEGEAITDDLPPTDIPPVDEEELPPTGGTGGTEG</sequence>
<protein>
    <recommendedName>
        <fullName evidence="4">Lipoprotein</fullName>
    </recommendedName>
</protein>
<name>U3CFW7_9VIBR</name>
<evidence type="ECO:0008006" key="4">
    <source>
        <dbReference type="Google" id="ProtNLM"/>
    </source>
</evidence>
<keyword evidence="3" id="KW-1185">Reference proteome</keyword>
<dbReference type="STRING" id="1219080.VEZ01S_25_00070"/>
<dbReference type="Proteomes" id="UP000016562">
    <property type="component" value="Unassembled WGS sequence"/>
</dbReference>
<accession>U3CFW7</accession>
<feature type="region of interest" description="Disordered" evidence="1">
    <location>
        <begin position="263"/>
        <end position="322"/>
    </location>
</feature>